<accession>A0A8J5M2N6</accession>
<organism evidence="1 2">
    <name type="scientific">Phytophthora aleatoria</name>
    <dbReference type="NCBI Taxonomy" id="2496075"/>
    <lineage>
        <taxon>Eukaryota</taxon>
        <taxon>Sar</taxon>
        <taxon>Stramenopiles</taxon>
        <taxon>Oomycota</taxon>
        <taxon>Peronosporomycetes</taxon>
        <taxon>Peronosporales</taxon>
        <taxon>Peronosporaceae</taxon>
        <taxon>Phytophthora</taxon>
    </lineage>
</organism>
<dbReference type="AlphaFoldDB" id="A0A8J5M2N6"/>
<dbReference type="EMBL" id="JAENGY010001687">
    <property type="protein sequence ID" value="KAG6947566.1"/>
    <property type="molecule type" value="Genomic_DNA"/>
</dbReference>
<proteinExistence type="predicted"/>
<evidence type="ECO:0000313" key="2">
    <source>
        <dbReference type="Proteomes" id="UP000709295"/>
    </source>
</evidence>
<comment type="caution">
    <text evidence="1">The sequence shown here is derived from an EMBL/GenBank/DDBJ whole genome shotgun (WGS) entry which is preliminary data.</text>
</comment>
<dbReference type="Proteomes" id="UP000709295">
    <property type="component" value="Unassembled WGS sequence"/>
</dbReference>
<keyword evidence="2" id="KW-1185">Reference proteome</keyword>
<sequence length="85" mass="9694">MLPTNLCQLVFSSLDQLHEALQQKHKKQQTLYSHDAFIHIGNDVLVKVIPTAKTVPQIAKFAKRRISSRSVLTVSRKPRTYPLIT</sequence>
<gene>
    <name evidence="1" type="ORF">JG688_00015483</name>
</gene>
<reference evidence="1" key="1">
    <citation type="submission" date="2021-01" db="EMBL/GenBank/DDBJ databases">
        <title>Phytophthora aleatoria, a newly-described species from Pinus radiata is distinct from Phytophthora cactorum isolates based on comparative genomics.</title>
        <authorList>
            <person name="Mcdougal R."/>
            <person name="Panda P."/>
            <person name="Williams N."/>
            <person name="Studholme D.J."/>
        </authorList>
    </citation>
    <scope>NUCLEOTIDE SEQUENCE</scope>
    <source>
        <strain evidence="1">NZFS 4037</strain>
    </source>
</reference>
<name>A0A8J5M2N6_9STRA</name>
<evidence type="ECO:0000313" key="1">
    <source>
        <dbReference type="EMBL" id="KAG6947566.1"/>
    </source>
</evidence>
<protein>
    <submittedName>
        <fullName evidence="1">Uncharacterized protein</fullName>
    </submittedName>
</protein>